<keyword evidence="1" id="KW-0812">Transmembrane</keyword>
<organism evidence="2 3">
    <name type="scientific">Ureibacillus xyleni</name>
    <dbReference type="NCBI Taxonomy" id="614648"/>
    <lineage>
        <taxon>Bacteria</taxon>
        <taxon>Bacillati</taxon>
        <taxon>Bacillota</taxon>
        <taxon>Bacilli</taxon>
        <taxon>Bacillales</taxon>
        <taxon>Caryophanaceae</taxon>
        <taxon>Ureibacillus</taxon>
    </lineage>
</organism>
<dbReference type="AlphaFoldDB" id="A0A285T991"/>
<dbReference type="RefSeq" id="WP_097074262.1">
    <property type="nucleotide sequence ID" value="NZ_OBMQ01000010.1"/>
</dbReference>
<keyword evidence="1" id="KW-0472">Membrane</keyword>
<feature type="transmembrane region" description="Helical" evidence="1">
    <location>
        <begin position="56"/>
        <end position="76"/>
    </location>
</feature>
<proteinExistence type="predicted"/>
<keyword evidence="3" id="KW-1185">Reference proteome</keyword>
<reference evidence="3" key="1">
    <citation type="submission" date="2017-08" db="EMBL/GenBank/DDBJ databases">
        <authorList>
            <person name="Varghese N."/>
            <person name="Submissions S."/>
        </authorList>
    </citation>
    <scope>NUCLEOTIDE SEQUENCE [LARGE SCALE GENOMIC DNA]</scope>
    <source>
        <strain evidence="3">JC22</strain>
    </source>
</reference>
<evidence type="ECO:0000313" key="3">
    <source>
        <dbReference type="Proteomes" id="UP000219636"/>
    </source>
</evidence>
<evidence type="ECO:0000313" key="2">
    <source>
        <dbReference type="EMBL" id="SOC18067.1"/>
    </source>
</evidence>
<accession>A0A285T991</accession>
<feature type="transmembrane region" description="Helical" evidence="1">
    <location>
        <begin position="26"/>
        <end position="44"/>
    </location>
</feature>
<feature type="transmembrane region" description="Helical" evidence="1">
    <location>
        <begin position="113"/>
        <end position="134"/>
    </location>
</feature>
<sequence>MGELDTKKQLALEQYKEIKASRRHYSNLRFALFPVYFAIQFGLVQVAQKSTDEELLFSNFVMPICGILLTYVFWTIETRINVYYKDLELTGNILEDYLEFEHKMMHKYSKKSFLNNTKLSIGVVYTVFFLYWLIVLSMEIVEKVS</sequence>
<dbReference type="OrthoDB" id="2989074at2"/>
<name>A0A285T991_9BACL</name>
<protein>
    <submittedName>
        <fullName evidence="2">Uncharacterized protein</fullName>
    </submittedName>
</protein>
<dbReference type="EMBL" id="OBMQ01000010">
    <property type="protein sequence ID" value="SOC18067.1"/>
    <property type="molecule type" value="Genomic_DNA"/>
</dbReference>
<gene>
    <name evidence="2" type="ORF">SAMN05880501_11030</name>
</gene>
<dbReference type="Proteomes" id="UP000219636">
    <property type="component" value="Unassembled WGS sequence"/>
</dbReference>
<keyword evidence="1" id="KW-1133">Transmembrane helix</keyword>
<evidence type="ECO:0000256" key="1">
    <source>
        <dbReference type="SAM" id="Phobius"/>
    </source>
</evidence>